<accession>A0A4R6KKM4</accession>
<dbReference type="RefSeq" id="WP_202869477.1">
    <property type="nucleotide sequence ID" value="NZ_SNWQ01000003.1"/>
</dbReference>
<dbReference type="PANTHER" id="PTHR45331">
    <property type="entry name" value="OXIDOREDUCTASE, IRON-SULPHUR BINDING SUBUNIT-RELATED-RELATED"/>
    <property type="match status" value="1"/>
</dbReference>
<dbReference type="InterPro" id="IPR052914">
    <property type="entry name" value="Aldehyde_Oxdr_Iron-Sulfur"/>
</dbReference>
<dbReference type="Gene3D" id="1.10.150.120">
    <property type="entry name" value="[2Fe-2S]-binding domain"/>
    <property type="match status" value="1"/>
</dbReference>
<reference evidence="1 2" key="1">
    <citation type="submission" date="2019-03" db="EMBL/GenBank/DDBJ databases">
        <title>Genomic Encyclopedia of Type Strains, Phase III (KMG-III): the genomes of soil and plant-associated and newly described type strains.</title>
        <authorList>
            <person name="Whitman W."/>
        </authorList>
    </citation>
    <scope>NUCLEOTIDE SEQUENCE [LARGE SCALE GENOMIC DNA]</scope>
    <source>
        <strain evidence="1 2">VKM Ac-2527</strain>
    </source>
</reference>
<dbReference type="Proteomes" id="UP000295388">
    <property type="component" value="Unassembled WGS sequence"/>
</dbReference>
<proteinExistence type="predicted"/>
<dbReference type="GO" id="GO:0051537">
    <property type="term" value="F:2 iron, 2 sulfur cluster binding"/>
    <property type="evidence" value="ECO:0007669"/>
    <property type="project" value="TreeGrafter"/>
</dbReference>
<evidence type="ECO:0000313" key="2">
    <source>
        <dbReference type="Proteomes" id="UP000295388"/>
    </source>
</evidence>
<name>A0A4R6KKM4_9ACTN</name>
<comment type="caution">
    <text evidence="1">The sequence shown here is derived from an EMBL/GenBank/DDBJ whole genome shotgun (WGS) entry which is preliminary data.</text>
</comment>
<dbReference type="EMBL" id="SNWQ01000003">
    <property type="protein sequence ID" value="TDO51723.1"/>
    <property type="molecule type" value="Genomic_DNA"/>
</dbReference>
<dbReference type="PANTHER" id="PTHR45331:SF2">
    <property type="entry name" value="OXIDOREDUCTASE WITH IRON-SULFUR SUBUNIT"/>
    <property type="match status" value="1"/>
</dbReference>
<gene>
    <name evidence="1" type="ORF">EV643_103462</name>
</gene>
<dbReference type="GO" id="GO:0016903">
    <property type="term" value="F:oxidoreductase activity, acting on the aldehyde or oxo group of donors"/>
    <property type="evidence" value="ECO:0007669"/>
    <property type="project" value="TreeGrafter"/>
</dbReference>
<evidence type="ECO:0000313" key="1">
    <source>
        <dbReference type="EMBL" id="TDO51723.1"/>
    </source>
</evidence>
<dbReference type="AlphaFoldDB" id="A0A4R6KKM4"/>
<keyword evidence="2" id="KW-1185">Reference proteome</keyword>
<sequence length="81" mass="8631">MRLEGADVITIEGLADGDELHPRQQAFIDQDAFQCHGPEEAAVSITAEIIAHTNHGTGLPLSRTIGPIHRHQSIPAAAALM</sequence>
<organism evidence="1 2">
    <name type="scientific">Kribbella caucasensis</name>
    <dbReference type="NCBI Taxonomy" id="2512215"/>
    <lineage>
        <taxon>Bacteria</taxon>
        <taxon>Bacillati</taxon>
        <taxon>Actinomycetota</taxon>
        <taxon>Actinomycetes</taxon>
        <taxon>Propionibacteriales</taxon>
        <taxon>Kribbellaceae</taxon>
        <taxon>Kribbella</taxon>
    </lineage>
</organism>
<protein>
    <submittedName>
        <fullName evidence="1">[2Fe-2S] binding protein</fullName>
    </submittedName>
</protein>